<dbReference type="Proteomes" id="UP001189429">
    <property type="component" value="Unassembled WGS sequence"/>
</dbReference>
<dbReference type="EMBL" id="CAUYUJ010006847">
    <property type="protein sequence ID" value="CAK0818860.1"/>
    <property type="molecule type" value="Genomic_DNA"/>
</dbReference>
<protein>
    <submittedName>
        <fullName evidence="1">Uncharacterized protein</fullName>
    </submittedName>
</protein>
<accession>A0ABN9RKT2</accession>
<name>A0ABN9RKT2_9DINO</name>
<sequence>MLVHERRCATGPEATMVQSVDASLKTAQKHAAAGRRAEARRAYEEAWTVAVASPKADPLLGAVAVLGYAVLALQDRAWPEPVLGRELDELLLAALEAAQGAKQRSRTLEGQLVLLRSQALFAKPKEDVACLDQAIEARHASQALLQEGAVEDLPWKAADAEALLKELEASHDRGGAEAKALGRGELLEGLRRLGGDDVADGVSTLFDAWSTPGSGPEGSPVLALTDFLQRFVELARRLDRPQDAQPCRAPCEGGLPETASELERELVALVSREGAGGWSAKASELQARGFAAAGAGALQELWVSLAPQLREAVETDAAMACGHSCSTCPTRHDCQLHGALKDIEDM</sequence>
<proteinExistence type="predicted"/>
<reference evidence="1" key="1">
    <citation type="submission" date="2023-10" db="EMBL/GenBank/DDBJ databases">
        <authorList>
            <person name="Chen Y."/>
            <person name="Shah S."/>
            <person name="Dougan E. K."/>
            <person name="Thang M."/>
            <person name="Chan C."/>
        </authorList>
    </citation>
    <scope>NUCLEOTIDE SEQUENCE [LARGE SCALE GENOMIC DNA]</scope>
</reference>
<evidence type="ECO:0000313" key="2">
    <source>
        <dbReference type="Proteomes" id="UP001189429"/>
    </source>
</evidence>
<organism evidence="1 2">
    <name type="scientific">Prorocentrum cordatum</name>
    <dbReference type="NCBI Taxonomy" id="2364126"/>
    <lineage>
        <taxon>Eukaryota</taxon>
        <taxon>Sar</taxon>
        <taxon>Alveolata</taxon>
        <taxon>Dinophyceae</taxon>
        <taxon>Prorocentrales</taxon>
        <taxon>Prorocentraceae</taxon>
        <taxon>Prorocentrum</taxon>
    </lineage>
</organism>
<keyword evidence="2" id="KW-1185">Reference proteome</keyword>
<gene>
    <name evidence="1" type="ORF">PCOR1329_LOCUS20984</name>
</gene>
<evidence type="ECO:0000313" key="1">
    <source>
        <dbReference type="EMBL" id="CAK0818860.1"/>
    </source>
</evidence>
<comment type="caution">
    <text evidence="1">The sequence shown here is derived from an EMBL/GenBank/DDBJ whole genome shotgun (WGS) entry which is preliminary data.</text>
</comment>